<organism evidence="3 4">
    <name type="scientific">Nostoc commune NIES-4072</name>
    <dbReference type="NCBI Taxonomy" id="2005467"/>
    <lineage>
        <taxon>Bacteria</taxon>
        <taxon>Bacillati</taxon>
        <taxon>Cyanobacteriota</taxon>
        <taxon>Cyanophyceae</taxon>
        <taxon>Nostocales</taxon>
        <taxon>Nostocaceae</taxon>
        <taxon>Nostoc</taxon>
    </lineage>
</organism>
<gene>
    <name evidence="3" type="ORF">NIES4072_14650</name>
</gene>
<evidence type="ECO:0000256" key="1">
    <source>
        <dbReference type="ARBA" id="ARBA00006226"/>
    </source>
</evidence>
<name>A0A2R5FNG7_NOSCO</name>
<protein>
    <recommendedName>
        <fullName evidence="5">Plasmid stabilization system</fullName>
    </recommendedName>
</protein>
<keyword evidence="4" id="KW-1185">Reference proteome</keyword>
<dbReference type="Proteomes" id="UP000245124">
    <property type="component" value="Unassembled WGS sequence"/>
</dbReference>
<reference evidence="3 4" key="1">
    <citation type="submission" date="2017-06" db="EMBL/GenBank/DDBJ databases">
        <title>Genome sequencing of cyanobaciteial culture collection at National Institute for Environmental Studies (NIES).</title>
        <authorList>
            <person name="Hirose Y."/>
            <person name="Shimura Y."/>
            <person name="Fujisawa T."/>
            <person name="Nakamura Y."/>
            <person name="Kawachi M."/>
        </authorList>
    </citation>
    <scope>NUCLEOTIDE SEQUENCE [LARGE SCALE GENOMIC DNA]</scope>
    <source>
        <strain evidence="3 4">NIES-4072</strain>
    </source>
</reference>
<proteinExistence type="inferred from homology"/>
<keyword evidence="2" id="KW-1277">Toxin-antitoxin system</keyword>
<dbReference type="Gene3D" id="3.30.2310.20">
    <property type="entry name" value="RelE-like"/>
    <property type="match status" value="1"/>
</dbReference>
<dbReference type="PANTHER" id="PTHR33755:SF6">
    <property type="entry name" value="PLASMID STABILIZATION SYSTEM PROTEIN"/>
    <property type="match status" value="1"/>
</dbReference>
<dbReference type="OrthoDB" id="9798046at2"/>
<dbReference type="PANTHER" id="PTHR33755">
    <property type="entry name" value="TOXIN PARE1-RELATED"/>
    <property type="match status" value="1"/>
</dbReference>
<evidence type="ECO:0000256" key="2">
    <source>
        <dbReference type="ARBA" id="ARBA00022649"/>
    </source>
</evidence>
<dbReference type="RefSeq" id="WP_109007938.1">
    <property type="nucleotide sequence ID" value="NZ_BDUD01000001.1"/>
</dbReference>
<evidence type="ECO:0000313" key="3">
    <source>
        <dbReference type="EMBL" id="GBG17803.1"/>
    </source>
</evidence>
<dbReference type="Pfam" id="PF05016">
    <property type="entry name" value="ParE_toxin"/>
    <property type="match status" value="1"/>
</dbReference>
<comment type="caution">
    <text evidence="3">The sequence shown here is derived from an EMBL/GenBank/DDBJ whole genome shotgun (WGS) entry which is preliminary data.</text>
</comment>
<dbReference type="AlphaFoldDB" id="A0A2R5FNG7"/>
<dbReference type="InterPro" id="IPR051803">
    <property type="entry name" value="TA_system_RelE-like_toxin"/>
</dbReference>
<accession>A0A2R5FNG7</accession>
<evidence type="ECO:0008006" key="5">
    <source>
        <dbReference type="Google" id="ProtNLM"/>
    </source>
</evidence>
<comment type="similarity">
    <text evidence="1">Belongs to the RelE toxin family.</text>
</comment>
<dbReference type="InterPro" id="IPR035093">
    <property type="entry name" value="RelE/ParE_toxin_dom_sf"/>
</dbReference>
<evidence type="ECO:0000313" key="4">
    <source>
        <dbReference type="Proteomes" id="UP000245124"/>
    </source>
</evidence>
<dbReference type="EMBL" id="BDUD01000001">
    <property type="protein sequence ID" value="GBG17803.1"/>
    <property type="molecule type" value="Genomic_DNA"/>
</dbReference>
<dbReference type="InterPro" id="IPR007712">
    <property type="entry name" value="RelE/ParE_toxin"/>
</dbReference>
<sequence>MSRYVLTIPAKQDLKEINRYIIRFNPAAARRFNEKFKQQCKLLANFPNMGQSCDNFISGLRSFPVEDYLIFYRPIDGGVEVVRIVSGYRDLETVFLNNDIL</sequence>